<keyword evidence="4" id="KW-1185">Reference proteome</keyword>
<reference evidence="3 4" key="1">
    <citation type="journal article" date="2013" name="BMC Genomics">
        <title>Comparative genomics of parasitic silkworm microsporidia reveal an association between genome expansion and host adaptation.</title>
        <authorList>
            <person name="Pan G."/>
            <person name="Xu J."/>
            <person name="Li T."/>
            <person name="Xia Q."/>
            <person name="Liu S.L."/>
            <person name="Zhang G."/>
            <person name="Li S."/>
            <person name="Li C."/>
            <person name="Liu H."/>
            <person name="Yang L."/>
            <person name="Liu T."/>
            <person name="Zhang X."/>
            <person name="Wu Z."/>
            <person name="Fan W."/>
            <person name="Dang X."/>
            <person name="Xiang H."/>
            <person name="Tao M."/>
            <person name="Li Y."/>
            <person name="Hu J."/>
            <person name="Li Z."/>
            <person name="Lin L."/>
            <person name="Luo J."/>
            <person name="Geng L."/>
            <person name="Wang L."/>
            <person name="Long M."/>
            <person name="Wan Y."/>
            <person name="He N."/>
            <person name="Zhang Z."/>
            <person name="Lu C."/>
            <person name="Keeling P.J."/>
            <person name="Wang J."/>
            <person name="Xiang Z."/>
            <person name="Zhou Z."/>
        </authorList>
    </citation>
    <scope>NUCLEOTIDE SEQUENCE [LARGE SCALE GENOMIC DNA]</scope>
    <source>
        <strain evidence="4">CQ1 / CVCC 102059</strain>
    </source>
</reference>
<dbReference type="HOGENOM" id="CLU_2027388_0_0_1"/>
<accession>R0MFW0</accession>
<name>R0MFW0_NOSB1</name>
<evidence type="ECO:0000259" key="2">
    <source>
        <dbReference type="Pfam" id="PF07741"/>
    </source>
</evidence>
<keyword evidence="3" id="KW-0396">Initiation factor</keyword>
<feature type="domain" description="Brf1 TBP-binding" evidence="2">
    <location>
        <begin position="49"/>
        <end position="120"/>
    </location>
</feature>
<dbReference type="Gene3D" id="1.20.5.650">
    <property type="entry name" value="Single helix bin"/>
    <property type="match status" value="1"/>
</dbReference>
<dbReference type="OrthoDB" id="511529at2759"/>
<dbReference type="EMBL" id="KB909885">
    <property type="protein sequence ID" value="EOB11648.1"/>
    <property type="molecule type" value="Genomic_DNA"/>
</dbReference>
<dbReference type="AlphaFoldDB" id="R0MFW0"/>
<gene>
    <name evidence="3" type="ORF">NBO_978g0001</name>
</gene>
<dbReference type="GO" id="GO:0003743">
    <property type="term" value="F:translation initiation factor activity"/>
    <property type="evidence" value="ECO:0007669"/>
    <property type="project" value="UniProtKB-KW"/>
</dbReference>
<dbReference type="Proteomes" id="UP000016927">
    <property type="component" value="Unassembled WGS sequence"/>
</dbReference>
<dbReference type="VEuPathDB" id="MicrosporidiaDB:NBO_978g0001"/>
<protein>
    <submittedName>
        <fullName evidence="3">Transcription initiation factor TFIII B subunit</fullName>
    </submittedName>
</protein>
<feature type="region of interest" description="Disordered" evidence="1">
    <location>
        <begin position="1"/>
        <end position="52"/>
    </location>
</feature>
<evidence type="ECO:0000313" key="3">
    <source>
        <dbReference type="EMBL" id="EOB11648.1"/>
    </source>
</evidence>
<evidence type="ECO:0000313" key="4">
    <source>
        <dbReference type="Proteomes" id="UP000016927"/>
    </source>
</evidence>
<proteinExistence type="predicted"/>
<keyword evidence="3" id="KW-0648">Protein biosynthesis</keyword>
<dbReference type="STRING" id="578461.R0MFW0"/>
<feature type="compositionally biased region" description="Basic and acidic residues" evidence="1">
    <location>
        <begin position="11"/>
        <end position="32"/>
    </location>
</feature>
<dbReference type="InterPro" id="IPR011665">
    <property type="entry name" value="BRF1_TBP-bd_dom"/>
</dbReference>
<organism evidence="3 4">
    <name type="scientific">Nosema bombycis (strain CQ1 / CVCC 102059)</name>
    <name type="common">Microsporidian parasite</name>
    <name type="synonym">Pebrine of silkworm</name>
    <dbReference type="NCBI Taxonomy" id="578461"/>
    <lineage>
        <taxon>Eukaryota</taxon>
        <taxon>Fungi</taxon>
        <taxon>Fungi incertae sedis</taxon>
        <taxon>Microsporidia</taxon>
        <taxon>Nosematidae</taxon>
        <taxon>Nosema</taxon>
    </lineage>
</organism>
<evidence type="ECO:0000256" key="1">
    <source>
        <dbReference type="SAM" id="MobiDB-lite"/>
    </source>
</evidence>
<feature type="compositionally biased region" description="Acidic residues" evidence="1">
    <location>
        <begin position="33"/>
        <end position="52"/>
    </location>
</feature>
<sequence>MEEYVEGGYEEGGREESKSDDKENLKENKGDESNGDDEDHEPPSDELDLLTEDESKIRTAIWNEMYEDFLKEKALKMKVVIKPKRRRKNKQYNTVSDVLKSLNKRISSKINYKAIENIFEGI</sequence>
<dbReference type="Pfam" id="PF07741">
    <property type="entry name" value="BRF1"/>
    <property type="match status" value="1"/>
</dbReference>